<sequence>MREHELATLVFLIFDVHFNRVTYLQVRIVTELAGGDDTVALVADVNYNFALTDSDDCTVNHFVFVYTTEGVVVSLFLFFVALRNLSCAVFECVPVKVRKRCNVL</sequence>
<dbReference type="EMBL" id="AMCI01005162">
    <property type="protein sequence ID" value="EJW96687.1"/>
    <property type="molecule type" value="Genomic_DNA"/>
</dbReference>
<protein>
    <submittedName>
        <fullName evidence="1">Uncharacterized protein</fullName>
    </submittedName>
</protein>
<reference evidence="1" key="1">
    <citation type="journal article" date="2012" name="PLoS ONE">
        <title>Gene sets for utilization of primary and secondary nutrition supplies in the distal gut of endangered iberian lynx.</title>
        <authorList>
            <person name="Alcaide M."/>
            <person name="Messina E."/>
            <person name="Richter M."/>
            <person name="Bargiela R."/>
            <person name="Peplies J."/>
            <person name="Huws S.A."/>
            <person name="Newbold C.J."/>
            <person name="Golyshin P.N."/>
            <person name="Simon M.A."/>
            <person name="Lopez G."/>
            <person name="Yakimov M.M."/>
            <person name="Ferrer M."/>
        </authorList>
    </citation>
    <scope>NUCLEOTIDE SEQUENCE</scope>
</reference>
<organism evidence="1">
    <name type="scientific">gut metagenome</name>
    <dbReference type="NCBI Taxonomy" id="749906"/>
    <lineage>
        <taxon>unclassified sequences</taxon>
        <taxon>metagenomes</taxon>
        <taxon>organismal metagenomes</taxon>
    </lineage>
</organism>
<accession>J9G4E4</accession>
<comment type="caution">
    <text evidence="1">The sequence shown here is derived from an EMBL/GenBank/DDBJ whole genome shotgun (WGS) entry which is preliminary data.</text>
</comment>
<dbReference type="AlphaFoldDB" id="J9G4E4"/>
<gene>
    <name evidence="1" type="ORF">EVA_15207</name>
</gene>
<proteinExistence type="predicted"/>
<evidence type="ECO:0000313" key="1">
    <source>
        <dbReference type="EMBL" id="EJW96687.1"/>
    </source>
</evidence>
<name>J9G4E4_9ZZZZ</name>